<protein>
    <submittedName>
        <fullName evidence="1">Uncharacterized protein</fullName>
    </submittedName>
</protein>
<name>A0A7D5GI13_9EURY</name>
<dbReference type="GeneID" id="56034070"/>
<evidence type="ECO:0000313" key="2">
    <source>
        <dbReference type="Proteomes" id="UP000509241"/>
    </source>
</evidence>
<organism evidence="1 2">
    <name type="scientific">Natrinema halophilum</name>
    <dbReference type="NCBI Taxonomy" id="1699371"/>
    <lineage>
        <taxon>Archaea</taxon>
        <taxon>Methanobacteriati</taxon>
        <taxon>Methanobacteriota</taxon>
        <taxon>Stenosarchaea group</taxon>
        <taxon>Halobacteria</taxon>
        <taxon>Halobacteriales</taxon>
        <taxon>Natrialbaceae</taxon>
        <taxon>Natrinema</taxon>
    </lineage>
</organism>
<gene>
    <name evidence="1" type="ORF">HYG82_12225</name>
</gene>
<sequence length="162" mass="17640">MTQVHAQATAETNVYVGVYDLELIDDRIPGWPGLTIKERLRFIREVLEPIEESWSSNTTCVGLDEARALQPDQSRTVDDKPLEIRDGVPVEPGSDVSVQVRTVIPVNGTATDPTDPHTSTLSGSRVATEISECTTMAICRFSSANTTSTSSSHVSNKVRLVI</sequence>
<proteinExistence type="predicted"/>
<dbReference type="AlphaFoldDB" id="A0A7D5GI13"/>
<dbReference type="RefSeq" id="WP_179261307.1">
    <property type="nucleotide sequence ID" value="NZ_CP058601.1"/>
</dbReference>
<dbReference type="Proteomes" id="UP000509241">
    <property type="component" value="Chromosome"/>
</dbReference>
<accession>A0A7D5GI13</accession>
<dbReference type="EMBL" id="CP058601">
    <property type="protein sequence ID" value="QLG49574.1"/>
    <property type="molecule type" value="Genomic_DNA"/>
</dbReference>
<reference evidence="1 2" key="1">
    <citation type="submission" date="2020-07" db="EMBL/GenBank/DDBJ databases">
        <authorList>
            <person name="Cui H."/>
        </authorList>
    </citation>
    <scope>NUCLEOTIDE SEQUENCE [LARGE SCALE GENOMIC DNA]</scope>
    <source>
        <strain evidence="1 2">YPL8</strain>
    </source>
</reference>
<keyword evidence="2" id="KW-1185">Reference proteome</keyword>
<dbReference type="OrthoDB" id="3327at2157"/>
<dbReference type="KEGG" id="haly:HYG82_12225"/>
<evidence type="ECO:0000313" key="1">
    <source>
        <dbReference type="EMBL" id="QLG49574.1"/>
    </source>
</evidence>